<evidence type="ECO:0000256" key="7">
    <source>
        <dbReference type="SAM" id="Phobius"/>
    </source>
</evidence>
<keyword evidence="5 7" id="KW-0472">Membrane</keyword>
<dbReference type="STRING" id="1754190.A0A1Y2EZR7"/>
<name>A0A1Y2EZR7_9FUNG</name>
<dbReference type="Pfam" id="PF01679">
    <property type="entry name" value="Pmp3"/>
    <property type="match status" value="1"/>
</dbReference>
<keyword evidence="4 7" id="KW-1133">Transmembrane helix</keyword>
<feature type="transmembrane region" description="Helical" evidence="7">
    <location>
        <begin position="6"/>
        <end position="27"/>
    </location>
</feature>
<comment type="similarity">
    <text evidence="2">Belongs to the UPF0057 (PMP3) family.</text>
</comment>
<keyword evidence="3 7" id="KW-0812">Transmembrane</keyword>
<sequence>MDKVYLSFNDICLIFISFFFPPLTVLIKKGCGSDFCINLLLSTLLLFFGTFHAIYIVFRENESYSRIEDQNNENNNSAATNIPDNAIVVILPGANVNTNNNNIPNNLPPPSYAESEQIAKEQKEFLYPELPTYEATSSSGEAPEQRNTDEKH</sequence>
<feature type="region of interest" description="Disordered" evidence="6">
    <location>
        <begin position="99"/>
        <end position="118"/>
    </location>
</feature>
<dbReference type="EMBL" id="MCOG01000020">
    <property type="protein sequence ID" value="ORY77108.1"/>
    <property type="molecule type" value="Genomic_DNA"/>
</dbReference>
<feature type="compositionally biased region" description="Basic and acidic residues" evidence="6">
    <location>
        <begin position="143"/>
        <end position="152"/>
    </location>
</feature>
<dbReference type="Proteomes" id="UP000193920">
    <property type="component" value="Unassembled WGS sequence"/>
</dbReference>
<evidence type="ECO:0000256" key="1">
    <source>
        <dbReference type="ARBA" id="ARBA00004370"/>
    </source>
</evidence>
<dbReference type="PANTHER" id="PTHR21659:SF112">
    <property type="entry name" value="PROTEIN SNA2-RELATED"/>
    <property type="match status" value="1"/>
</dbReference>
<organism evidence="8 9">
    <name type="scientific">Neocallimastix californiae</name>
    <dbReference type="NCBI Taxonomy" id="1754190"/>
    <lineage>
        <taxon>Eukaryota</taxon>
        <taxon>Fungi</taxon>
        <taxon>Fungi incertae sedis</taxon>
        <taxon>Chytridiomycota</taxon>
        <taxon>Chytridiomycota incertae sedis</taxon>
        <taxon>Neocallimastigomycetes</taxon>
        <taxon>Neocallimastigales</taxon>
        <taxon>Neocallimastigaceae</taxon>
        <taxon>Neocallimastix</taxon>
    </lineage>
</organism>
<feature type="transmembrane region" description="Helical" evidence="7">
    <location>
        <begin position="39"/>
        <end position="58"/>
    </location>
</feature>
<keyword evidence="9" id="KW-1185">Reference proteome</keyword>
<accession>A0A1Y2EZR7</accession>
<evidence type="ECO:0000313" key="9">
    <source>
        <dbReference type="Proteomes" id="UP000193920"/>
    </source>
</evidence>
<gene>
    <name evidence="8" type="ORF">LY90DRAFT_665368</name>
</gene>
<evidence type="ECO:0000313" key="8">
    <source>
        <dbReference type="EMBL" id="ORY77108.1"/>
    </source>
</evidence>
<dbReference type="InterPro" id="IPR000612">
    <property type="entry name" value="PMP3"/>
</dbReference>
<dbReference type="AlphaFoldDB" id="A0A1Y2EZR7"/>
<proteinExistence type="inferred from homology"/>
<comment type="subcellular location">
    <subcellularLocation>
        <location evidence="1">Membrane</location>
    </subcellularLocation>
</comment>
<reference evidence="8 9" key="1">
    <citation type="submission" date="2016-08" db="EMBL/GenBank/DDBJ databases">
        <title>A Parts List for Fungal Cellulosomes Revealed by Comparative Genomics.</title>
        <authorList>
            <consortium name="DOE Joint Genome Institute"/>
            <person name="Haitjema C.H."/>
            <person name="Gilmore S.P."/>
            <person name="Henske J.K."/>
            <person name="Solomon K.V."/>
            <person name="De Groot R."/>
            <person name="Kuo A."/>
            <person name="Mondo S.J."/>
            <person name="Salamov A.A."/>
            <person name="Labutti K."/>
            <person name="Zhao Z."/>
            <person name="Chiniquy J."/>
            <person name="Barry K."/>
            <person name="Brewer H.M."/>
            <person name="Purvine S.O."/>
            <person name="Wright A.T."/>
            <person name="Boxma B."/>
            <person name="Van Alen T."/>
            <person name="Hackstein J.H."/>
            <person name="Baker S.E."/>
            <person name="Grigoriev I.V."/>
            <person name="O'Malley M.A."/>
        </authorList>
    </citation>
    <scope>NUCLEOTIDE SEQUENCE [LARGE SCALE GENOMIC DNA]</scope>
    <source>
        <strain evidence="8 9">G1</strain>
    </source>
</reference>
<comment type="caution">
    <text evidence="8">The sequence shown here is derived from an EMBL/GenBank/DDBJ whole genome shotgun (WGS) entry which is preliminary data.</text>
</comment>
<dbReference type="GO" id="GO:0016020">
    <property type="term" value="C:membrane"/>
    <property type="evidence" value="ECO:0007669"/>
    <property type="project" value="UniProtKB-SubCell"/>
</dbReference>
<evidence type="ECO:0000256" key="2">
    <source>
        <dbReference type="ARBA" id="ARBA00009530"/>
    </source>
</evidence>
<dbReference type="PANTHER" id="PTHR21659">
    <property type="entry name" value="HYDROPHOBIC PROTEIN RCI2 LOW TEMPERATURE AND SALT RESPONSIVE PROTEIN LTI6 -RELATED"/>
    <property type="match status" value="1"/>
</dbReference>
<evidence type="ECO:0000256" key="4">
    <source>
        <dbReference type="ARBA" id="ARBA00022989"/>
    </source>
</evidence>
<evidence type="ECO:0000256" key="6">
    <source>
        <dbReference type="SAM" id="MobiDB-lite"/>
    </source>
</evidence>
<protein>
    <submittedName>
        <fullName evidence="8">Uncharacterized protein</fullName>
    </submittedName>
</protein>
<feature type="region of interest" description="Disordered" evidence="6">
    <location>
        <begin position="129"/>
        <end position="152"/>
    </location>
</feature>
<dbReference type="OrthoDB" id="2152119at2759"/>
<evidence type="ECO:0000256" key="5">
    <source>
        <dbReference type="ARBA" id="ARBA00023136"/>
    </source>
</evidence>
<evidence type="ECO:0000256" key="3">
    <source>
        <dbReference type="ARBA" id="ARBA00022692"/>
    </source>
</evidence>